<dbReference type="AlphaFoldDB" id="A0A811NHM4"/>
<accession>A0A811NHM4</accession>
<evidence type="ECO:0000256" key="6">
    <source>
        <dbReference type="ARBA" id="ARBA00023242"/>
    </source>
</evidence>
<keyword evidence="6 7" id="KW-0539">Nucleus</keyword>
<feature type="domain" description="Nmd3 N-terminal" evidence="8">
    <location>
        <begin position="20"/>
        <end position="235"/>
    </location>
</feature>
<comment type="caution">
    <text evidence="11">The sequence shown here is derived from an EMBL/GenBank/DDBJ whole genome shotgun (WGS) entry which is preliminary data.</text>
</comment>
<evidence type="ECO:0000256" key="3">
    <source>
        <dbReference type="ARBA" id="ARBA00022448"/>
    </source>
</evidence>
<comment type="subcellular location">
    <subcellularLocation>
        <location evidence="7">Cytoplasm</location>
    </subcellularLocation>
    <subcellularLocation>
        <location evidence="7">Nucleus</location>
    </subcellularLocation>
</comment>
<dbReference type="GO" id="GO:0043023">
    <property type="term" value="F:ribosomal large subunit binding"/>
    <property type="evidence" value="ECO:0007669"/>
    <property type="project" value="InterPro"/>
</dbReference>
<dbReference type="InterPro" id="IPR048898">
    <property type="entry name" value="OB_NMD3"/>
</dbReference>
<evidence type="ECO:0000256" key="4">
    <source>
        <dbReference type="ARBA" id="ARBA00022490"/>
    </source>
</evidence>
<evidence type="ECO:0000259" key="9">
    <source>
        <dbReference type="Pfam" id="PF21192"/>
    </source>
</evidence>
<dbReference type="Proteomes" id="UP000604825">
    <property type="component" value="Unassembled WGS sequence"/>
</dbReference>
<keyword evidence="4 7" id="KW-0963">Cytoplasm</keyword>
<evidence type="ECO:0000313" key="12">
    <source>
        <dbReference type="Proteomes" id="UP000604825"/>
    </source>
</evidence>
<sequence>MQPEPPTPSDGTTALRPRAYVTEGLPRHDAVLYCPSCWAYLQPPGSWIRREPRSWISATPGMAGEVASIHLGRVRRHIAGLGLTIAAARFVSTDPCPRRFDLRIHLRHEHEALKTDPQPQAQVVELTAHDRLCDACVRVQADPDQWPAVVQVRQRAWPSSCCRSRTLNHVKSLLVLYCGKDSFLRVDWDADAGVLDVHVVSRAHADRFVRFVSAVAPARAAGTARRQLVSRDDEGSPYDLVLLPAEASRALGGLGPLVLCIKVTNSLALLDTGNMRVVVVARASDVGKKDAAVFTVKTHLGYDLEPGCHALGYDLCGGNAYSHGLEKYGQSHKLPAAVLTTRYYDVEVEDEDWEESAGEIQDGREGGCGGEIEEVATAIGCMDLNLVDDEDATMAPFDRL</sequence>
<dbReference type="InterPro" id="IPR039768">
    <property type="entry name" value="Nmd3"/>
</dbReference>
<dbReference type="Pfam" id="PF21192">
    <property type="entry name" value="OB_NMD3"/>
    <property type="match status" value="1"/>
</dbReference>
<evidence type="ECO:0000313" key="11">
    <source>
        <dbReference type="EMBL" id="CAD6227980.1"/>
    </source>
</evidence>
<dbReference type="InterPro" id="IPR048899">
    <property type="entry name" value="NMD_SH3"/>
</dbReference>
<evidence type="ECO:0000259" key="8">
    <source>
        <dbReference type="Pfam" id="PF04981"/>
    </source>
</evidence>
<comment type="function">
    <text evidence="7">Acts as an adapter for the XPO1/CRM1-mediated export of the 60S ribosomal subunit.</text>
</comment>
<dbReference type="OrthoDB" id="203821at2759"/>
<feature type="domain" description="60S ribosomal export protein NMD3 SH3" evidence="10">
    <location>
        <begin position="239"/>
        <end position="273"/>
    </location>
</feature>
<reference evidence="11" key="1">
    <citation type="submission" date="2020-10" db="EMBL/GenBank/DDBJ databases">
        <authorList>
            <person name="Han B."/>
            <person name="Lu T."/>
            <person name="Zhao Q."/>
            <person name="Huang X."/>
            <person name="Zhao Y."/>
        </authorList>
    </citation>
    <scope>NUCLEOTIDE SEQUENCE</scope>
</reference>
<dbReference type="GO" id="GO:0005634">
    <property type="term" value="C:nucleus"/>
    <property type="evidence" value="ECO:0007669"/>
    <property type="project" value="UniProtKB-SubCell"/>
</dbReference>
<evidence type="ECO:0000256" key="2">
    <source>
        <dbReference type="ARBA" id="ARBA00017035"/>
    </source>
</evidence>
<keyword evidence="5 7" id="KW-0653">Protein transport</keyword>
<dbReference type="Pfam" id="PF21193">
    <property type="entry name" value="NMD_SH3"/>
    <property type="match status" value="1"/>
</dbReference>
<name>A0A811NHM4_9POAL</name>
<comment type="similarity">
    <text evidence="1 7">Belongs to the NMD3 family.</text>
</comment>
<evidence type="ECO:0000256" key="5">
    <source>
        <dbReference type="ARBA" id="ARBA00022927"/>
    </source>
</evidence>
<keyword evidence="12" id="KW-1185">Reference proteome</keyword>
<dbReference type="PANTHER" id="PTHR12746:SF3">
    <property type="entry name" value="60S RIBOSOMAL EXPORT PROTEIN NMD3"/>
    <property type="match status" value="1"/>
</dbReference>
<keyword evidence="3 7" id="KW-0813">Transport</keyword>
<evidence type="ECO:0000259" key="10">
    <source>
        <dbReference type="Pfam" id="PF21193"/>
    </source>
</evidence>
<feature type="domain" description="60S ribosomal export protein NMD3 OB-fold" evidence="9">
    <location>
        <begin position="277"/>
        <end position="339"/>
    </location>
</feature>
<dbReference type="InterPro" id="IPR007064">
    <property type="entry name" value="Nmd3_N"/>
</dbReference>
<dbReference type="EMBL" id="CAJGYO010000005">
    <property type="protein sequence ID" value="CAD6227980.1"/>
    <property type="molecule type" value="Genomic_DNA"/>
</dbReference>
<evidence type="ECO:0000256" key="1">
    <source>
        <dbReference type="ARBA" id="ARBA00009794"/>
    </source>
</evidence>
<dbReference type="GO" id="GO:0000055">
    <property type="term" value="P:ribosomal large subunit export from nucleus"/>
    <property type="evidence" value="ECO:0007669"/>
    <property type="project" value="TreeGrafter"/>
</dbReference>
<dbReference type="GO" id="GO:0005737">
    <property type="term" value="C:cytoplasm"/>
    <property type="evidence" value="ECO:0007669"/>
    <property type="project" value="UniProtKB-SubCell"/>
</dbReference>
<dbReference type="GO" id="GO:0015031">
    <property type="term" value="P:protein transport"/>
    <property type="evidence" value="ECO:0007669"/>
    <property type="project" value="UniProtKB-KW"/>
</dbReference>
<dbReference type="Pfam" id="PF04981">
    <property type="entry name" value="NMD3"/>
    <property type="match status" value="1"/>
</dbReference>
<evidence type="ECO:0000256" key="7">
    <source>
        <dbReference type="RuleBase" id="RU364108"/>
    </source>
</evidence>
<organism evidence="11 12">
    <name type="scientific">Miscanthus lutarioriparius</name>
    <dbReference type="NCBI Taxonomy" id="422564"/>
    <lineage>
        <taxon>Eukaryota</taxon>
        <taxon>Viridiplantae</taxon>
        <taxon>Streptophyta</taxon>
        <taxon>Embryophyta</taxon>
        <taxon>Tracheophyta</taxon>
        <taxon>Spermatophyta</taxon>
        <taxon>Magnoliopsida</taxon>
        <taxon>Liliopsida</taxon>
        <taxon>Poales</taxon>
        <taxon>Poaceae</taxon>
        <taxon>PACMAD clade</taxon>
        <taxon>Panicoideae</taxon>
        <taxon>Andropogonodae</taxon>
        <taxon>Andropogoneae</taxon>
        <taxon>Saccharinae</taxon>
        <taxon>Miscanthus</taxon>
    </lineage>
</organism>
<proteinExistence type="inferred from homology"/>
<gene>
    <name evidence="11" type="ORF">NCGR_LOCUS18907</name>
</gene>
<dbReference type="PANTHER" id="PTHR12746">
    <property type="entry name" value="NONSENSE-MEDIATED MRNA DECAY PROTEIN 3"/>
    <property type="match status" value="1"/>
</dbReference>
<protein>
    <recommendedName>
        <fullName evidence="2 7">60S ribosomal export protein NMD3</fullName>
    </recommendedName>
</protein>